<dbReference type="RefSeq" id="WP_105483520.1">
    <property type="nucleotide sequence ID" value="NZ_NIGF01000007.1"/>
</dbReference>
<accession>A0A2S8STE0</accession>
<sequence length="61" mass="6766">MNTKTQQKCSVCNQIVKTAYGAIQMRKAPIVCRRCFGETTYNVVPVWTQNFGLPETPAGEG</sequence>
<name>A0A2S8STE0_9BACT</name>
<evidence type="ECO:0000313" key="1">
    <source>
        <dbReference type="EMBL" id="PQV64048.1"/>
    </source>
</evidence>
<dbReference type="AlphaFoldDB" id="A0A2S8STE0"/>
<reference evidence="1 2" key="1">
    <citation type="journal article" date="2018" name="Syst. Appl. Microbiol.">
        <title>Abditibacterium utsteinense sp. nov., the first cultivated member of candidate phylum FBP, isolated from ice-free Antarctic soil samples.</title>
        <authorList>
            <person name="Tahon G."/>
            <person name="Tytgat B."/>
            <person name="Lebbe L."/>
            <person name="Carlier A."/>
            <person name="Willems A."/>
        </authorList>
    </citation>
    <scope>NUCLEOTIDE SEQUENCE [LARGE SCALE GENOMIC DNA]</scope>
    <source>
        <strain evidence="1 2">LMG 29911</strain>
    </source>
</reference>
<comment type="caution">
    <text evidence="1">The sequence shown here is derived from an EMBL/GenBank/DDBJ whole genome shotgun (WGS) entry which is preliminary data.</text>
</comment>
<organism evidence="1 2">
    <name type="scientific">Abditibacterium utsteinense</name>
    <dbReference type="NCBI Taxonomy" id="1960156"/>
    <lineage>
        <taxon>Bacteria</taxon>
        <taxon>Pseudomonadati</taxon>
        <taxon>Abditibacteriota</taxon>
        <taxon>Abditibacteriia</taxon>
        <taxon>Abditibacteriales</taxon>
        <taxon>Abditibacteriaceae</taxon>
        <taxon>Abditibacterium</taxon>
    </lineage>
</organism>
<dbReference type="Proteomes" id="UP000237684">
    <property type="component" value="Unassembled WGS sequence"/>
</dbReference>
<proteinExistence type="predicted"/>
<dbReference type="EMBL" id="NIGF01000007">
    <property type="protein sequence ID" value="PQV64048.1"/>
    <property type="molecule type" value="Genomic_DNA"/>
</dbReference>
<keyword evidence="2" id="KW-1185">Reference proteome</keyword>
<protein>
    <submittedName>
        <fullName evidence="1">Uncharacterized protein</fullName>
    </submittedName>
</protein>
<dbReference type="InParanoid" id="A0A2S8STE0"/>
<evidence type="ECO:0000313" key="2">
    <source>
        <dbReference type="Proteomes" id="UP000237684"/>
    </source>
</evidence>
<gene>
    <name evidence="1" type="ORF">B1R32_10773</name>
</gene>